<keyword evidence="2" id="KW-0812">Transmembrane</keyword>
<dbReference type="Gene3D" id="1.10.8.10">
    <property type="entry name" value="DNA helicase RuvA subunit, C-terminal domain"/>
    <property type="match status" value="1"/>
</dbReference>
<dbReference type="Proteomes" id="UP000824123">
    <property type="component" value="Unassembled WGS sequence"/>
</dbReference>
<feature type="compositionally biased region" description="Acidic residues" evidence="1">
    <location>
        <begin position="180"/>
        <end position="190"/>
    </location>
</feature>
<comment type="caution">
    <text evidence="3">The sequence shown here is derived from an EMBL/GenBank/DDBJ whole genome shotgun (WGS) entry which is preliminary data.</text>
</comment>
<evidence type="ECO:0000256" key="1">
    <source>
        <dbReference type="SAM" id="MobiDB-lite"/>
    </source>
</evidence>
<protein>
    <submittedName>
        <fullName evidence="3">DUF4342 domain-containing protein</fullName>
    </submittedName>
</protein>
<reference evidence="3" key="2">
    <citation type="journal article" date="2021" name="PeerJ">
        <title>Extensive microbial diversity within the chicken gut microbiome revealed by metagenomics and culture.</title>
        <authorList>
            <person name="Gilroy R."/>
            <person name="Ravi A."/>
            <person name="Getino M."/>
            <person name="Pursley I."/>
            <person name="Horton D.L."/>
            <person name="Alikhan N.F."/>
            <person name="Baker D."/>
            <person name="Gharbi K."/>
            <person name="Hall N."/>
            <person name="Watson M."/>
            <person name="Adriaenssens E.M."/>
            <person name="Foster-Nyarko E."/>
            <person name="Jarju S."/>
            <person name="Secka A."/>
            <person name="Antonio M."/>
            <person name="Oren A."/>
            <person name="Chaudhuri R.R."/>
            <person name="La Ragione R."/>
            <person name="Hildebrand F."/>
            <person name="Pallen M.J."/>
        </authorList>
    </citation>
    <scope>NUCLEOTIDE SEQUENCE</scope>
    <source>
        <strain evidence="3">ChiSxjej2B14-8506</strain>
    </source>
</reference>
<dbReference type="EMBL" id="DVNK01000060">
    <property type="protein sequence ID" value="HIU47576.1"/>
    <property type="molecule type" value="Genomic_DNA"/>
</dbReference>
<feature type="region of interest" description="Disordered" evidence="1">
    <location>
        <begin position="50"/>
        <end position="69"/>
    </location>
</feature>
<gene>
    <name evidence="3" type="ORF">IAC59_10040</name>
</gene>
<keyword evidence="2" id="KW-0472">Membrane</keyword>
<feature type="region of interest" description="Disordered" evidence="1">
    <location>
        <begin position="147"/>
        <end position="190"/>
    </location>
</feature>
<sequence length="190" mass="21213">MASYNIKHIEYLRQKANLTYEQAVALLDRNDGDIGKALIELERSGALYGESAPSASRSTSSSSGEQSAERGKSFWDNAVELFIKSLRIKLVIEKSSETIARLPVIYLLVAAFMAPHLAILSVVLMFLTGCRVHIERAHNPEGDRRIRDYARGAEQTVRSKMGGSDKQRRTPYNAPKDKDGDDDYDSFTVE</sequence>
<organism evidence="3 4">
    <name type="scientific">Candidatus Fimadaptatus faecigallinarum</name>
    <dbReference type="NCBI Taxonomy" id="2840814"/>
    <lineage>
        <taxon>Bacteria</taxon>
        <taxon>Bacillati</taxon>
        <taxon>Bacillota</taxon>
        <taxon>Clostridia</taxon>
        <taxon>Eubacteriales</taxon>
        <taxon>Candidatus Fimadaptatus</taxon>
    </lineage>
</organism>
<accession>A0A9D1LT96</accession>
<dbReference type="AlphaFoldDB" id="A0A9D1LT96"/>
<reference evidence="3" key="1">
    <citation type="submission" date="2020-10" db="EMBL/GenBank/DDBJ databases">
        <authorList>
            <person name="Gilroy R."/>
        </authorList>
    </citation>
    <scope>NUCLEOTIDE SEQUENCE</scope>
    <source>
        <strain evidence="3">ChiSxjej2B14-8506</strain>
    </source>
</reference>
<name>A0A9D1LT96_9FIRM</name>
<evidence type="ECO:0000313" key="3">
    <source>
        <dbReference type="EMBL" id="HIU47576.1"/>
    </source>
</evidence>
<evidence type="ECO:0000313" key="4">
    <source>
        <dbReference type="Proteomes" id="UP000824123"/>
    </source>
</evidence>
<evidence type="ECO:0000256" key="2">
    <source>
        <dbReference type="SAM" id="Phobius"/>
    </source>
</evidence>
<proteinExistence type="predicted"/>
<keyword evidence="2" id="KW-1133">Transmembrane helix</keyword>
<feature type="compositionally biased region" description="Low complexity" evidence="1">
    <location>
        <begin position="50"/>
        <end position="66"/>
    </location>
</feature>
<feature type="transmembrane region" description="Helical" evidence="2">
    <location>
        <begin position="104"/>
        <end position="127"/>
    </location>
</feature>